<dbReference type="InterPro" id="IPR023213">
    <property type="entry name" value="CAT-like_dom_sf"/>
</dbReference>
<feature type="signal peptide" evidence="2">
    <location>
        <begin position="1"/>
        <end position="20"/>
    </location>
</feature>
<organism evidence="3 4">
    <name type="scientific">Aegilops tauschii subsp. strangulata</name>
    <name type="common">Goatgrass</name>
    <dbReference type="NCBI Taxonomy" id="200361"/>
    <lineage>
        <taxon>Eukaryota</taxon>
        <taxon>Viridiplantae</taxon>
        <taxon>Streptophyta</taxon>
        <taxon>Embryophyta</taxon>
        <taxon>Tracheophyta</taxon>
        <taxon>Spermatophyta</taxon>
        <taxon>Magnoliopsida</taxon>
        <taxon>Liliopsida</taxon>
        <taxon>Poales</taxon>
        <taxon>Poaceae</taxon>
        <taxon>BOP clade</taxon>
        <taxon>Pooideae</taxon>
        <taxon>Triticodae</taxon>
        <taxon>Triticeae</taxon>
        <taxon>Triticinae</taxon>
        <taxon>Aegilops</taxon>
    </lineage>
</organism>
<dbReference type="Gene3D" id="3.30.559.10">
    <property type="entry name" value="Chloramphenicol acetyltransferase-like domain"/>
    <property type="match status" value="2"/>
</dbReference>
<keyword evidence="1" id="KW-0808">Transferase</keyword>
<dbReference type="PANTHER" id="PTHR31896">
    <property type="entry name" value="FAMILY REGULATORY PROTEIN, PUTATIVE (AFU_ORTHOLOGUE AFUA_3G14730)-RELATED"/>
    <property type="match status" value="1"/>
</dbReference>
<reference evidence="3" key="4">
    <citation type="submission" date="2019-03" db="UniProtKB">
        <authorList>
            <consortium name="EnsemblPlants"/>
        </authorList>
    </citation>
    <scope>IDENTIFICATION</scope>
</reference>
<proteinExistence type="predicted"/>
<dbReference type="PANTHER" id="PTHR31896:SF9">
    <property type="entry name" value="OS08G0111500 PROTEIN"/>
    <property type="match status" value="1"/>
</dbReference>
<keyword evidence="2" id="KW-0732">Signal</keyword>
<reference evidence="4" key="1">
    <citation type="journal article" date="2014" name="Science">
        <title>Ancient hybridizations among the ancestral genomes of bread wheat.</title>
        <authorList>
            <consortium name="International Wheat Genome Sequencing Consortium,"/>
            <person name="Marcussen T."/>
            <person name="Sandve S.R."/>
            <person name="Heier L."/>
            <person name="Spannagl M."/>
            <person name="Pfeifer M."/>
            <person name="Jakobsen K.S."/>
            <person name="Wulff B.B."/>
            <person name="Steuernagel B."/>
            <person name="Mayer K.F."/>
            <person name="Olsen O.A."/>
        </authorList>
    </citation>
    <scope>NUCLEOTIDE SEQUENCE [LARGE SCALE GENOMIC DNA]</scope>
    <source>
        <strain evidence="4">cv. AL8/78</strain>
    </source>
</reference>
<dbReference type="Pfam" id="PF02458">
    <property type="entry name" value="Transferase"/>
    <property type="match status" value="1"/>
</dbReference>
<keyword evidence="4" id="KW-1185">Reference proteome</keyword>
<dbReference type="GO" id="GO:0016747">
    <property type="term" value="F:acyltransferase activity, transferring groups other than amino-acyl groups"/>
    <property type="evidence" value="ECO:0007669"/>
    <property type="project" value="UniProtKB-ARBA"/>
</dbReference>
<dbReference type="Proteomes" id="UP000015105">
    <property type="component" value="Chromosome 3D"/>
</dbReference>
<dbReference type="InterPro" id="IPR051283">
    <property type="entry name" value="Sec_Metabolite_Acyltrans"/>
</dbReference>
<dbReference type="STRING" id="200361.A0A453GY40"/>
<accession>A0A453GY40</accession>
<evidence type="ECO:0008006" key="5">
    <source>
        <dbReference type="Google" id="ProtNLM"/>
    </source>
</evidence>
<evidence type="ECO:0000256" key="1">
    <source>
        <dbReference type="ARBA" id="ARBA00022679"/>
    </source>
</evidence>
<evidence type="ECO:0000313" key="4">
    <source>
        <dbReference type="Proteomes" id="UP000015105"/>
    </source>
</evidence>
<sequence length="493" mass="52892">RTHVLSLPLSISINIVYVASLKQMTSKATSIVTTYKQKHIMGATTGTTVRVVSGRMVQPPSGGGGTPSEDIHLTPWDLRLLTIYYIQMGIVLPKPPVGGKSLVDALASSLARTLVRYYHFAGRLAVEELGDGTVTVSLRCTGEGAELVHAEAPGVAVADLVGSVHTSSPVDPAFFSLSGVLNGDAAIQSLPVLSAQVTELADGVFIAVSMNHSVGDGTNFWDLFNTWSEIHRGGDVNNTTPLLHGRWFVETSPVPIPLPLSKLQHVLQRFHLPPVREAFFTFSAASVKKLKARANEEMATNAISSLQALLAHLWRAVCRARRVPKGQETFYVLVIGCRGRVHGVAPGYVGSALVVGRAVCAAGEVQDKGLGWTAWQLNRTVASFDEATLREFLDRWIREPTFPYSKDLSAGGGLEISNSPLFDVFGNDFGWGRPLGVRSGFGADDKSDGKATVFEGPEGEGSMSLEVCLAPDVLERLLADHEFMDAVTLPLPA</sequence>
<dbReference type="Gramene" id="AET3Gv21254800.1">
    <property type="protein sequence ID" value="AET3Gv21254800.1"/>
    <property type="gene ID" value="AET3Gv21254800"/>
</dbReference>
<feature type="chain" id="PRO_5019146301" description="Acetyltransferase" evidence="2">
    <location>
        <begin position="21"/>
        <end position="493"/>
    </location>
</feature>
<reference evidence="4" key="2">
    <citation type="journal article" date="2017" name="Nat. Plants">
        <title>The Aegilops tauschii genome reveals multiple impacts of transposons.</title>
        <authorList>
            <person name="Zhao G."/>
            <person name="Zou C."/>
            <person name="Li K."/>
            <person name="Wang K."/>
            <person name="Li T."/>
            <person name="Gao L."/>
            <person name="Zhang X."/>
            <person name="Wang H."/>
            <person name="Yang Z."/>
            <person name="Liu X."/>
            <person name="Jiang W."/>
            <person name="Mao L."/>
            <person name="Kong X."/>
            <person name="Jiao Y."/>
            <person name="Jia J."/>
        </authorList>
    </citation>
    <scope>NUCLEOTIDE SEQUENCE [LARGE SCALE GENOMIC DNA]</scope>
    <source>
        <strain evidence="4">cv. AL8/78</strain>
    </source>
</reference>
<name>A0A453GY40_AEGTS</name>
<dbReference type="AlphaFoldDB" id="A0A453GY40"/>
<evidence type="ECO:0000256" key="2">
    <source>
        <dbReference type="SAM" id="SignalP"/>
    </source>
</evidence>
<reference evidence="3" key="3">
    <citation type="journal article" date="2017" name="Nature">
        <title>Genome sequence of the progenitor of the wheat D genome Aegilops tauschii.</title>
        <authorList>
            <person name="Luo M.C."/>
            <person name="Gu Y.Q."/>
            <person name="Puiu D."/>
            <person name="Wang H."/>
            <person name="Twardziok S.O."/>
            <person name="Deal K.R."/>
            <person name="Huo N."/>
            <person name="Zhu T."/>
            <person name="Wang L."/>
            <person name="Wang Y."/>
            <person name="McGuire P.E."/>
            <person name="Liu S."/>
            <person name="Long H."/>
            <person name="Ramasamy R.K."/>
            <person name="Rodriguez J.C."/>
            <person name="Van S.L."/>
            <person name="Yuan L."/>
            <person name="Wang Z."/>
            <person name="Xia Z."/>
            <person name="Xiao L."/>
            <person name="Anderson O.D."/>
            <person name="Ouyang S."/>
            <person name="Liang Y."/>
            <person name="Zimin A.V."/>
            <person name="Pertea G."/>
            <person name="Qi P."/>
            <person name="Bennetzen J.L."/>
            <person name="Dai X."/>
            <person name="Dawson M.W."/>
            <person name="Muller H.G."/>
            <person name="Kugler K."/>
            <person name="Rivarola-Duarte L."/>
            <person name="Spannagl M."/>
            <person name="Mayer K.F.X."/>
            <person name="Lu F.H."/>
            <person name="Bevan M.W."/>
            <person name="Leroy P."/>
            <person name="Li P."/>
            <person name="You F.M."/>
            <person name="Sun Q."/>
            <person name="Liu Z."/>
            <person name="Lyons E."/>
            <person name="Wicker T."/>
            <person name="Salzberg S.L."/>
            <person name="Devos K.M."/>
            <person name="Dvorak J."/>
        </authorList>
    </citation>
    <scope>NUCLEOTIDE SEQUENCE [LARGE SCALE GENOMIC DNA]</scope>
    <source>
        <strain evidence="3">cv. AL8/78</strain>
    </source>
</reference>
<dbReference type="EnsemblPlants" id="AET3Gv21254800.1">
    <property type="protein sequence ID" value="AET3Gv21254800.1"/>
    <property type="gene ID" value="AET3Gv21254800"/>
</dbReference>
<evidence type="ECO:0000313" key="3">
    <source>
        <dbReference type="EnsemblPlants" id="AET3Gv21254800.1"/>
    </source>
</evidence>
<protein>
    <recommendedName>
        <fullName evidence="5">Acetyltransferase</fullName>
    </recommendedName>
</protein>
<reference evidence="3" key="5">
    <citation type="journal article" date="2021" name="G3 (Bethesda)">
        <title>Aegilops tauschii genome assembly Aet v5.0 features greater sequence contiguity and improved annotation.</title>
        <authorList>
            <person name="Wang L."/>
            <person name="Zhu T."/>
            <person name="Rodriguez J.C."/>
            <person name="Deal K.R."/>
            <person name="Dubcovsky J."/>
            <person name="McGuire P.E."/>
            <person name="Lux T."/>
            <person name="Spannagl M."/>
            <person name="Mayer K.F.X."/>
            <person name="Baldrich P."/>
            <person name="Meyers B.C."/>
            <person name="Huo N."/>
            <person name="Gu Y.Q."/>
            <person name="Zhou H."/>
            <person name="Devos K.M."/>
            <person name="Bennetzen J.L."/>
            <person name="Unver T."/>
            <person name="Budak H."/>
            <person name="Gulick P.J."/>
            <person name="Galiba G."/>
            <person name="Kalapos B."/>
            <person name="Nelson D.R."/>
            <person name="Li P."/>
            <person name="You F.M."/>
            <person name="Luo M.C."/>
            <person name="Dvorak J."/>
        </authorList>
    </citation>
    <scope>NUCLEOTIDE SEQUENCE [LARGE SCALE GENOMIC DNA]</scope>
    <source>
        <strain evidence="3">cv. AL8/78</strain>
    </source>
</reference>